<sequence length="138" mass="15098">MAPETCGRSAEPSVVTVDVTAARELMAPAGGHRYLDVRTEEELSRLGHLVELDRSLNVPYMFTTPQGGREKNAHFLEQVASLFTKDEHVLVGCQSGKRSELACLDLQAAGFKNVKNMGGGYLAWIDHGFPVHHPPRTA</sequence>
<dbReference type="SMART" id="SM00450">
    <property type="entry name" value="RHOD"/>
    <property type="match status" value="1"/>
</dbReference>
<dbReference type="Gene3D" id="3.40.250.10">
    <property type="entry name" value="Rhodanese-like domain"/>
    <property type="match status" value="1"/>
</dbReference>
<evidence type="ECO:0000313" key="2">
    <source>
        <dbReference type="EMBL" id="TKW36734.1"/>
    </source>
</evidence>
<dbReference type="PANTHER" id="PTHR44542">
    <property type="entry name" value="THIOSULFATE SULFURTRANSFERASE 18"/>
    <property type="match status" value="1"/>
</dbReference>
<dbReference type="SUPFAM" id="SSF52821">
    <property type="entry name" value="Rhodanese/Cell cycle control phosphatase"/>
    <property type="match status" value="1"/>
</dbReference>
<dbReference type="InterPro" id="IPR044684">
    <property type="entry name" value="STR17/STR18/HARC1-like"/>
</dbReference>
<organism evidence="2 3">
    <name type="scientific">Setaria viridis</name>
    <name type="common">Green bristlegrass</name>
    <name type="synonym">Setaria italica subsp. viridis</name>
    <dbReference type="NCBI Taxonomy" id="4556"/>
    <lineage>
        <taxon>Eukaryota</taxon>
        <taxon>Viridiplantae</taxon>
        <taxon>Streptophyta</taxon>
        <taxon>Embryophyta</taxon>
        <taxon>Tracheophyta</taxon>
        <taxon>Spermatophyta</taxon>
        <taxon>Magnoliopsida</taxon>
        <taxon>Liliopsida</taxon>
        <taxon>Poales</taxon>
        <taxon>Poaceae</taxon>
        <taxon>PACMAD clade</taxon>
        <taxon>Panicoideae</taxon>
        <taxon>Panicodae</taxon>
        <taxon>Paniceae</taxon>
        <taxon>Cenchrinae</taxon>
        <taxon>Setaria</taxon>
    </lineage>
</organism>
<dbReference type="EMBL" id="CM016552">
    <property type="protein sequence ID" value="TKW36734.1"/>
    <property type="molecule type" value="Genomic_DNA"/>
</dbReference>
<keyword evidence="3" id="KW-1185">Reference proteome</keyword>
<dbReference type="InterPro" id="IPR036873">
    <property type="entry name" value="Rhodanese-like_dom_sf"/>
</dbReference>
<dbReference type="Gramene" id="TKW36734">
    <property type="protein sequence ID" value="TKW36734"/>
    <property type="gene ID" value="SEVIR_1G001900v2"/>
</dbReference>
<evidence type="ECO:0000259" key="1">
    <source>
        <dbReference type="PROSITE" id="PS50206"/>
    </source>
</evidence>
<dbReference type="Pfam" id="PF00581">
    <property type="entry name" value="Rhodanese"/>
    <property type="match status" value="1"/>
</dbReference>
<dbReference type="InterPro" id="IPR001763">
    <property type="entry name" value="Rhodanese-like_dom"/>
</dbReference>
<evidence type="ECO:0000313" key="3">
    <source>
        <dbReference type="Proteomes" id="UP000298652"/>
    </source>
</evidence>
<dbReference type="CDD" id="cd00158">
    <property type="entry name" value="RHOD"/>
    <property type="match status" value="1"/>
</dbReference>
<dbReference type="AlphaFoldDB" id="A0A4U6W531"/>
<feature type="domain" description="Rhodanese" evidence="1">
    <location>
        <begin position="28"/>
        <end position="133"/>
    </location>
</feature>
<dbReference type="PROSITE" id="PS50206">
    <property type="entry name" value="RHODANESE_3"/>
    <property type="match status" value="1"/>
</dbReference>
<gene>
    <name evidence="2" type="ORF">SEVIR_1G001900v2</name>
</gene>
<reference evidence="2" key="1">
    <citation type="submission" date="2019-03" db="EMBL/GenBank/DDBJ databases">
        <title>WGS assembly of Setaria viridis.</title>
        <authorList>
            <person name="Huang P."/>
            <person name="Jenkins J."/>
            <person name="Grimwood J."/>
            <person name="Barry K."/>
            <person name="Healey A."/>
            <person name="Mamidi S."/>
            <person name="Sreedasyam A."/>
            <person name="Shu S."/>
            <person name="Feldman M."/>
            <person name="Wu J."/>
            <person name="Yu Y."/>
            <person name="Chen C."/>
            <person name="Johnson J."/>
            <person name="Rokhsar D."/>
            <person name="Baxter I."/>
            <person name="Schmutz J."/>
            <person name="Brutnell T."/>
            <person name="Kellogg E."/>
        </authorList>
    </citation>
    <scope>NUCLEOTIDE SEQUENCE [LARGE SCALE GENOMIC DNA]</scope>
</reference>
<name>A0A4U6W531_SETVI</name>
<proteinExistence type="predicted"/>
<dbReference type="OMA" id="CKKEDRI"/>
<dbReference type="GO" id="GO:0003824">
    <property type="term" value="F:catalytic activity"/>
    <property type="evidence" value="ECO:0007669"/>
    <property type="project" value="InterPro"/>
</dbReference>
<dbReference type="PANTHER" id="PTHR44542:SF24">
    <property type="entry name" value="OS02G0102300 PROTEIN"/>
    <property type="match status" value="1"/>
</dbReference>
<accession>A0A4U6W531</accession>
<dbReference type="Proteomes" id="UP000298652">
    <property type="component" value="Chromosome 1"/>
</dbReference>
<protein>
    <recommendedName>
        <fullName evidence="1">Rhodanese domain-containing protein</fullName>
    </recommendedName>
</protein>